<dbReference type="FunCoup" id="A5DJE1">
    <property type="interactions" value="1072"/>
</dbReference>
<keyword evidence="2" id="KW-0802">TPR repeat</keyword>
<dbReference type="Pfam" id="PF12569">
    <property type="entry name" value="NatA_aux_su"/>
    <property type="match status" value="2"/>
</dbReference>
<dbReference type="Proteomes" id="UP000001997">
    <property type="component" value="Unassembled WGS sequence"/>
</dbReference>
<accession>A5DJE1</accession>
<dbReference type="SMART" id="SM00028">
    <property type="entry name" value="TPR"/>
    <property type="match status" value="5"/>
</dbReference>
<dbReference type="OrthoDB" id="10263032at2759"/>
<evidence type="ECO:0000313" key="4">
    <source>
        <dbReference type="EMBL" id="EDK39294.2"/>
    </source>
</evidence>
<dbReference type="InterPro" id="IPR021183">
    <property type="entry name" value="NatA_aux_su"/>
</dbReference>
<proteinExistence type="predicted"/>
<dbReference type="KEGG" id="pgu:PGUG_03392"/>
<dbReference type="GO" id="GO:0004596">
    <property type="term" value="F:protein-N-terminal amino-acid acetyltransferase activity"/>
    <property type="evidence" value="ECO:0007669"/>
    <property type="project" value="EnsemblFungi"/>
</dbReference>
<evidence type="ECO:0000256" key="1">
    <source>
        <dbReference type="ARBA" id="ARBA00022737"/>
    </source>
</evidence>
<dbReference type="PANTHER" id="PTHR22767:SF2">
    <property type="entry name" value="N(ALPHA)-ACETYLTRANSFERASE 15_16, ISOFORM A"/>
    <property type="match status" value="1"/>
</dbReference>
<dbReference type="GO" id="GO:0010698">
    <property type="term" value="F:acetyltransferase activator activity"/>
    <property type="evidence" value="ECO:0007669"/>
    <property type="project" value="EnsemblFungi"/>
</dbReference>
<dbReference type="GO" id="GO:0043022">
    <property type="term" value="F:ribosome binding"/>
    <property type="evidence" value="ECO:0007669"/>
    <property type="project" value="EnsemblFungi"/>
</dbReference>
<sequence>MVKAAPLLRNKEDVNFSEALKLYDAKQYKKALKLVEQNLKKNSNHAESLTLKGCIFFNTGNKDEAEAYIIKGTTKEPTNYLVNHLAGIYYRGVDNYELAAKWLKASIDNGSPNKQILRDLGINQAQIRDYKGLLDSRQQYLEHQPGYRANWTGVALAHHLNKNYKCAVSTLSKIEGIIKEHLQESDRYEQSECVLYKNSIIAEAGNFAEALKVLDADDVEIRDKLSVLEYRARYMMCLGQNKEASLVYRKLLQRNPENVSYYRLLEIALDLQQTPEDPKIDTRLKLYRKLASFYPRSDPPKFLPLTFVPASHPEFKNLVNDYVLDQLKRGVPATFVNVKPLYKDKAKVAAIESLVLQFNKDQAKSLGPSVVVWTAYFLAQHFLHLNDLQKASEYIDFALDHTPTLVELYIVKARILKHLGKVEEAANIMNAGRKLDLQDRFINSKATKYMLRANRVDEAIDCISLFTKLDEGSVNGCKDLHLMQANWVLIESAEAYARLYHVYKQKLENANGNEEEEAELQEKTNLYLGLALKRFSAVLKIFKIFYDDQYDFHSYCLRRGTPRDYIDMLRWEDRLHSTPVYVRCVKGLAALYMEIDQEKKHKAGKDNSKSAKKKKKNQKKQLESLAAKVESEKDDADPFGASILTNLFLEKEDIFEKLLQLIKPLTTEAVNFATTWELSYQVNLKKRSYIAAVQAIKKLNTIIGSDGKLKKSIGDKVIETLNTVKQDTTVVPAIPQVVEKTLVASFPELADGLDAVKEKYVD</sequence>
<keyword evidence="3" id="KW-0175">Coiled coil</keyword>
<reference evidence="4 5" key="1">
    <citation type="journal article" date="2009" name="Nature">
        <title>Evolution of pathogenicity and sexual reproduction in eight Candida genomes.</title>
        <authorList>
            <person name="Butler G."/>
            <person name="Rasmussen M.D."/>
            <person name="Lin M.F."/>
            <person name="Santos M.A."/>
            <person name="Sakthikumar S."/>
            <person name="Munro C.A."/>
            <person name="Rheinbay E."/>
            <person name="Grabherr M."/>
            <person name="Forche A."/>
            <person name="Reedy J.L."/>
            <person name="Agrafioti I."/>
            <person name="Arnaud M.B."/>
            <person name="Bates S."/>
            <person name="Brown A.J."/>
            <person name="Brunke S."/>
            <person name="Costanzo M.C."/>
            <person name="Fitzpatrick D.A."/>
            <person name="de Groot P.W."/>
            <person name="Harris D."/>
            <person name="Hoyer L.L."/>
            <person name="Hube B."/>
            <person name="Klis F.M."/>
            <person name="Kodira C."/>
            <person name="Lennard N."/>
            <person name="Logue M.E."/>
            <person name="Martin R."/>
            <person name="Neiman A.M."/>
            <person name="Nikolaou E."/>
            <person name="Quail M.A."/>
            <person name="Quinn J."/>
            <person name="Santos M.C."/>
            <person name="Schmitzberger F.F."/>
            <person name="Sherlock G."/>
            <person name="Shah P."/>
            <person name="Silverstein K.A."/>
            <person name="Skrzypek M.S."/>
            <person name="Soll D."/>
            <person name="Staggs R."/>
            <person name="Stansfield I."/>
            <person name="Stumpf M.P."/>
            <person name="Sudbery P.E."/>
            <person name="Srikantha T."/>
            <person name="Zeng Q."/>
            <person name="Berman J."/>
            <person name="Berriman M."/>
            <person name="Heitman J."/>
            <person name="Gow N.A."/>
            <person name="Lorenz M.C."/>
            <person name="Birren B.W."/>
            <person name="Kellis M."/>
            <person name="Cuomo C.A."/>
        </authorList>
    </citation>
    <scope>NUCLEOTIDE SEQUENCE [LARGE SCALE GENOMIC DNA]</scope>
    <source>
        <strain evidence="5">ATCC 6260 / CBS 566 / DSM 6381 / JCM 1539 / NBRC 10279 / NRRL Y-324</strain>
    </source>
</reference>
<dbReference type="HOGENOM" id="CLU_006686_1_1_1"/>
<keyword evidence="1" id="KW-0677">Repeat</keyword>
<dbReference type="OMA" id="HTAINYD"/>
<evidence type="ECO:0000313" key="5">
    <source>
        <dbReference type="Proteomes" id="UP000001997"/>
    </source>
</evidence>
<gene>
    <name evidence="4" type="ORF">PGUG_03392</name>
</gene>
<dbReference type="FunFam" id="1.25.40.1040:FF:000003">
    <property type="entry name" value="N-terminal acetyltransferase A, auxiliary subunit"/>
    <property type="match status" value="1"/>
</dbReference>
<feature type="coiled-coil region" evidence="3">
    <location>
        <begin position="605"/>
        <end position="635"/>
    </location>
</feature>
<dbReference type="GeneID" id="5126079"/>
<keyword evidence="5" id="KW-1185">Reference proteome</keyword>
<organism evidence="4 5">
    <name type="scientific">Meyerozyma guilliermondii (strain ATCC 6260 / CBS 566 / DSM 6381 / JCM 1539 / NBRC 10279 / NRRL Y-324)</name>
    <name type="common">Yeast</name>
    <name type="synonym">Candida guilliermondii</name>
    <dbReference type="NCBI Taxonomy" id="294746"/>
    <lineage>
        <taxon>Eukaryota</taxon>
        <taxon>Fungi</taxon>
        <taxon>Dikarya</taxon>
        <taxon>Ascomycota</taxon>
        <taxon>Saccharomycotina</taxon>
        <taxon>Pichiomycetes</taxon>
        <taxon>Debaryomycetaceae</taxon>
        <taxon>Meyerozyma</taxon>
    </lineage>
</organism>
<dbReference type="Gene3D" id="1.25.40.1010">
    <property type="match status" value="1"/>
</dbReference>
<dbReference type="STRING" id="294746.A5DJE1"/>
<dbReference type="eggNOG" id="KOG1156">
    <property type="taxonomic scope" value="Eukaryota"/>
</dbReference>
<dbReference type="GO" id="GO:0031415">
    <property type="term" value="C:NatA complex"/>
    <property type="evidence" value="ECO:0007669"/>
    <property type="project" value="EnsemblFungi"/>
</dbReference>
<dbReference type="InterPro" id="IPR019734">
    <property type="entry name" value="TPR_rpt"/>
</dbReference>
<dbReference type="PIRSF" id="PIRSF000422">
    <property type="entry name" value="N-terminal-AcTrfase-A_aux_su"/>
    <property type="match status" value="1"/>
</dbReference>
<dbReference type="AlphaFoldDB" id="A5DJE1"/>
<evidence type="ECO:0008006" key="6">
    <source>
        <dbReference type="Google" id="ProtNLM"/>
    </source>
</evidence>
<protein>
    <recommendedName>
        <fullName evidence="6">N-terminal acetyltransferase A complex subunit NAT1</fullName>
    </recommendedName>
</protein>
<evidence type="ECO:0000256" key="3">
    <source>
        <dbReference type="SAM" id="Coils"/>
    </source>
</evidence>
<name>A5DJE1_PICGU</name>
<dbReference type="SUPFAM" id="SSF48452">
    <property type="entry name" value="TPR-like"/>
    <property type="match status" value="2"/>
</dbReference>
<evidence type="ECO:0000256" key="2">
    <source>
        <dbReference type="ARBA" id="ARBA00022803"/>
    </source>
</evidence>
<dbReference type="Gene3D" id="1.25.40.1040">
    <property type="match status" value="1"/>
</dbReference>
<dbReference type="InParanoid" id="A5DJE1"/>
<dbReference type="EMBL" id="CH408158">
    <property type="protein sequence ID" value="EDK39294.2"/>
    <property type="molecule type" value="Genomic_DNA"/>
</dbReference>
<dbReference type="InterPro" id="IPR011990">
    <property type="entry name" value="TPR-like_helical_dom_sf"/>
</dbReference>
<dbReference type="PANTHER" id="PTHR22767">
    <property type="entry name" value="N-TERMINAL ACETYLTRANSFERASE-RELATED"/>
    <property type="match status" value="1"/>
</dbReference>
<dbReference type="VEuPathDB" id="FungiDB:PGUG_03392"/>
<dbReference type="RefSeq" id="XP_001484011.2">
    <property type="nucleotide sequence ID" value="XM_001483961.1"/>
</dbReference>